<dbReference type="InterPro" id="IPR019013">
    <property type="entry name" value="Vma21"/>
</dbReference>
<dbReference type="EMBL" id="JARPUR010000001">
    <property type="protein sequence ID" value="KAK4886973.1"/>
    <property type="molecule type" value="Genomic_DNA"/>
</dbReference>
<evidence type="ECO:0000256" key="1">
    <source>
        <dbReference type="ARBA" id="ARBA00022692"/>
    </source>
</evidence>
<evidence type="ECO:0000256" key="2">
    <source>
        <dbReference type="ARBA" id="ARBA00022824"/>
    </source>
</evidence>
<dbReference type="Proteomes" id="UP001353858">
    <property type="component" value="Unassembled WGS sequence"/>
</dbReference>
<keyword evidence="4 6" id="KW-0472">Membrane</keyword>
<reference evidence="8" key="1">
    <citation type="submission" date="2023-01" db="EMBL/GenBank/DDBJ databases">
        <title>Key to firefly adult light organ development and bioluminescence: homeobox transcription factors regulate luciferase expression and transportation to peroxisome.</title>
        <authorList>
            <person name="Fu X."/>
        </authorList>
    </citation>
    <scope>NUCLEOTIDE SEQUENCE [LARGE SCALE GENOMIC DNA]</scope>
</reference>
<evidence type="ECO:0000256" key="4">
    <source>
        <dbReference type="ARBA" id="ARBA00023136"/>
    </source>
</evidence>
<evidence type="ECO:0000313" key="7">
    <source>
        <dbReference type="EMBL" id="KAK4886973.1"/>
    </source>
</evidence>
<gene>
    <name evidence="7" type="ORF">RN001_003244</name>
</gene>
<evidence type="ECO:0000256" key="6">
    <source>
        <dbReference type="SAM" id="Phobius"/>
    </source>
</evidence>
<feature type="transmembrane region" description="Helical" evidence="6">
    <location>
        <begin position="48"/>
        <end position="68"/>
    </location>
</feature>
<organism evidence="7 8">
    <name type="scientific">Aquatica leii</name>
    <dbReference type="NCBI Taxonomy" id="1421715"/>
    <lineage>
        <taxon>Eukaryota</taxon>
        <taxon>Metazoa</taxon>
        <taxon>Ecdysozoa</taxon>
        <taxon>Arthropoda</taxon>
        <taxon>Hexapoda</taxon>
        <taxon>Insecta</taxon>
        <taxon>Pterygota</taxon>
        <taxon>Neoptera</taxon>
        <taxon>Endopterygota</taxon>
        <taxon>Coleoptera</taxon>
        <taxon>Polyphaga</taxon>
        <taxon>Elateriformia</taxon>
        <taxon>Elateroidea</taxon>
        <taxon>Lampyridae</taxon>
        <taxon>Luciolinae</taxon>
        <taxon>Aquatica</taxon>
    </lineage>
</organism>
<dbReference type="GO" id="GO:0070072">
    <property type="term" value="P:vacuolar proton-transporting V-type ATPase complex assembly"/>
    <property type="evidence" value="ECO:0007669"/>
    <property type="project" value="InterPro"/>
</dbReference>
<proteinExistence type="predicted"/>
<sequence length="87" mass="9681">MAESPDFSVFKTVFFYSILILLLPISAFFVCKVIVFDSIIGTNNTTSNVSAAIVSVIVLHFALGLFIFRAYSDPEKGRIDKKDDKID</sequence>
<accession>A0AAN7PIA7</accession>
<evidence type="ECO:0000313" key="8">
    <source>
        <dbReference type="Proteomes" id="UP001353858"/>
    </source>
</evidence>
<keyword evidence="8" id="KW-1185">Reference proteome</keyword>
<evidence type="ECO:0000256" key="3">
    <source>
        <dbReference type="ARBA" id="ARBA00022989"/>
    </source>
</evidence>
<evidence type="ECO:0000256" key="5">
    <source>
        <dbReference type="ARBA" id="ARBA00023329"/>
    </source>
</evidence>
<dbReference type="GO" id="GO:0031410">
    <property type="term" value="C:cytoplasmic vesicle"/>
    <property type="evidence" value="ECO:0007669"/>
    <property type="project" value="UniProtKB-KW"/>
</dbReference>
<comment type="caution">
    <text evidence="7">The sequence shown here is derived from an EMBL/GenBank/DDBJ whole genome shotgun (WGS) entry which is preliminary data.</text>
</comment>
<keyword evidence="3 6" id="KW-1133">Transmembrane helix</keyword>
<keyword evidence="1 6" id="KW-0812">Transmembrane</keyword>
<feature type="transmembrane region" description="Helical" evidence="6">
    <location>
        <begin position="12"/>
        <end position="36"/>
    </location>
</feature>
<protein>
    <recommendedName>
        <fullName evidence="9">Vacuolar ATPase assembly integral membrane protein VMA21 homolog</fullName>
    </recommendedName>
</protein>
<keyword evidence="5" id="KW-0968">Cytoplasmic vesicle</keyword>
<keyword evidence="2" id="KW-0256">Endoplasmic reticulum</keyword>
<name>A0AAN7PIA7_9COLE</name>
<evidence type="ECO:0008006" key="9">
    <source>
        <dbReference type="Google" id="ProtNLM"/>
    </source>
</evidence>
<dbReference type="AlphaFoldDB" id="A0AAN7PIA7"/>
<dbReference type="Pfam" id="PF09446">
    <property type="entry name" value="VMA21"/>
    <property type="match status" value="1"/>
</dbReference>